<dbReference type="AlphaFoldDB" id="A0A8J7D9Z8"/>
<name>A0A8J7D9Z8_9CYAN</name>
<dbReference type="InterPro" id="IPR001940">
    <property type="entry name" value="Peptidase_S1C"/>
</dbReference>
<dbReference type="EMBL" id="JADEXG010000001">
    <property type="protein sequence ID" value="MBE9075877.1"/>
    <property type="molecule type" value="Genomic_DNA"/>
</dbReference>
<dbReference type="InterPro" id="IPR051201">
    <property type="entry name" value="Chloro_Bact_Ser_Proteases"/>
</dbReference>
<evidence type="ECO:0000259" key="3">
    <source>
        <dbReference type="PROSITE" id="PS50106"/>
    </source>
</evidence>
<dbReference type="InterPro" id="IPR036034">
    <property type="entry name" value="PDZ_sf"/>
</dbReference>
<keyword evidence="2" id="KW-0378">Hydrolase</keyword>
<dbReference type="PANTHER" id="PTHR43343:SF3">
    <property type="entry name" value="PROTEASE DO-LIKE 8, CHLOROPLASTIC"/>
    <property type="match status" value="1"/>
</dbReference>
<dbReference type="InterPro" id="IPR009003">
    <property type="entry name" value="Peptidase_S1_PA"/>
</dbReference>
<dbReference type="PROSITE" id="PS50106">
    <property type="entry name" value="PDZ"/>
    <property type="match status" value="1"/>
</dbReference>
<dbReference type="PRINTS" id="PR00834">
    <property type="entry name" value="PROTEASES2C"/>
</dbReference>
<dbReference type="InterPro" id="IPR001478">
    <property type="entry name" value="PDZ"/>
</dbReference>
<dbReference type="RefSeq" id="WP_193904523.1">
    <property type="nucleotide sequence ID" value="NZ_JADEXG010000001.1"/>
</dbReference>
<feature type="domain" description="PDZ" evidence="3">
    <location>
        <begin position="208"/>
        <end position="284"/>
    </location>
</feature>
<keyword evidence="5" id="KW-1185">Reference proteome</keyword>
<keyword evidence="1" id="KW-0645">Protease</keyword>
<evidence type="ECO:0000256" key="2">
    <source>
        <dbReference type="ARBA" id="ARBA00022801"/>
    </source>
</evidence>
<sequence length="296" mass="31343">MTALSEFSDQLADLIAQAAPAVVNIQAQRSVLSGVHWRPGVIVTTVDAVRRQQDEVTLMAGDAIAAKIIGQDAGTDIAVLQVENLELPTAQLGDLETLRTGHLVLALGRSEGDRIRASAGILAELGTAWQSWTGGHIDRLLRPDITPFPGFTGSPLLDSQGHLLGINTTYSRGRFAVTIPTTTVNRVVDQLLQRGRVAQGYLGIGLQPVELPNSLKQSLDLSQAGGILIVSLETDGPADGAGVLMGDILVTLVGEPIETVRDLRSQLAPDRVGQPVTARLIRGGQLLELSLTIGER</sequence>
<protein>
    <submittedName>
        <fullName evidence="4">Trypsin-like peptidase domain-containing protein</fullName>
    </submittedName>
</protein>
<dbReference type="Gene3D" id="2.40.10.120">
    <property type="match status" value="1"/>
</dbReference>
<evidence type="ECO:0000313" key="5">
    <source>
        <dbReference type="Proteomes" id="UP000636505"/>
    </source>
</evidence>
<proteinExistence type="predicted"/>
<reference evidence="4" key="1">
    <citation type="submission" date="2020-10" db="EMBL/GenBank/DDBJ databases">
        <authorList>
            <person name="Castelo-Branco R."/>
            <person name="Eusebio N."/>
            <person name="Adriana R."/>
            <person name="Vieira A."/>
            <person name="Brugerolle De Fraissinette N."/>
            <person name="Rezende De Castro R."/>
            <person name="Schneider M.P."/>
            <person name="Vasconcelos V."/>
            <person name="Leao P.N."/>
        </authorList>
    </citation>
    <scope>NUCLEOTIDE SEQUENCE</scope>
    <source>
        <strain evidence="4">LEGE 07310</strain>
    </source>
</reference>
<dbReference type="Gene3D" id="2.30.42.10">
    <property type="match status" value="1"/>
</dbReference>
<gene>
    <name evidence="4" type="ORF">IQ241_00940</name>
</gene>
<dbReference type="GO" id="GO:0006508">
    <property type="term" value="P:proteolysis"/>
    <property type="evidence" value="ECO:0007669"/>
    <property type="project" value="UniProtKB-KW"/>
</dbReference>
<dbReference type="Pfam" id="PF13180">
    <property type="entry name" value="PDZ_2"/>
    <property type="match status" value="1"/>
</dbReference>
<evidence type="ECO:0000256" key="1">
    <source>
        <dbReference type="ARBA" id="ARBA00022670"/>
    </source>
</evidence>
<dbReference type="Proteomes" id="UP000636505">
    <property type="component" value="Unassembled WGS sequence"/>
</dbReference>
<evidence type="ECO:0000313" key="4">
    <source>
        <dbReference type="EMBL" id="MBE9075877.1"/>
    </source>
</evidence>
<dbReference type="PANTHER" id="PTHR43343">
    <property type="entry name" value="PEPTIDASE S12"/>
    <property type="match status" value="1"/>
</dbReference>
<dbReference type="GO" id="GO:0004252">
    <property type="term" value="F:serine-type endopeptidase activity"/>
    <property type="evidence" value="ECO:0007669"/>
    <property type="project" value="InterPro"/>
</dbReference>
<accession>A0A8J7D9Z8</accession>
<dbReference type="SMART" id="SM00228">
    <property type="entry name" value="PDZ"/>
    <property type="match status" value="1"/>
</dbReference>
<organism evidence="4 5">
    <name type="scientific">Vasconcelosia minhoensis LEGE 07310</name>
    <dbReference type="NCBI Taxonomy" id="915328"/>
    <lineage>
        <taxon>Bacteria</taxon>
        <taxon>Bacillati</taxon>
        <taxon>Cyanobacteriota</taxon>
        <taxon>Cyanophyceae</taxon>
        <taxon>Nodosilineales</taxon>
        <taxon>Cymatolegaceae</taxon>
        <taxon>Vasconcelosia</taxon>
        <taxon>Vasconcelosia minhoensis</taxon>
    </lineage>
</organism>
<dbReference type="Pfam" id="PF13365">
    <property type="entry name" value="Trypsin_2"/>
    <property type="match status" value="1"/>
</dbReference>
<dbReference type="SUPFAM" id="SSF50156">
    <property type="entry name" value="PDZ domain-like"/>
    <property type="match status" value="1"/>
</dbReference>
<dbReference type="SUPFAM" id="SSF50494">
    <property type="entry name" value="Trypsin-like serine proteases"/>
    <property type="match status" value="1"/>
</dbReference>
<comment type="caution">
    <text evidence="4">The sequence shown here is derived from an EMBL/GenBank/DDBJ whole genome shotgun (WGS) entry which is preliminary data.</text>
</comment>